<dbReference type="Proteomes" id="UP001146120">
    <property type="component" value="Unassembled WGS sequence"/>
</dbReference>
<keyword evidence="5" id="KW-1185">Reference proteome</keyword>
<feature type="compositionally biased region" description="Basic and acidic residues" evidence="2">
    <location>
        <begin position="380"/>
        <end position="392"/>
    </location>
</feature>
<feature type="compositionally biased region" description="Low complexity" evidence="2">
    <location>
        <begin position="710"/>
        <end position="731"/>
    </location>
</feature>
<dbReference type="SUPFAM" id="SSF101576">
    <property type="entry name" value="Supernatant protein factor (SPF), C-terminal domain"/>
    <property type="match status" value="1"/>
</dbReference>
<keyword evidence="1" id="KW-0175">Coiled coil</keyword>
<reference evidence="4" key="2">
    <citation type="journal article" date="2023" name="Microbiol Resour">
        <title>Decontamination and Annotation of the Draft Genome Sequence of the Oomycete Lagenidium giganteum ARSEF 373.</title>
        <authorList>
            <person name="Morgan W.R."/>
            <person name="Tartar A."/>
        </authorList>
    </citation>
    <scope>NUCLEOTIDE SEQUENCE</scope>
    <source>
        <strain evidence="4">ARSEF 373</strain>
    </source>
</reference>
<dbReference type="PANTHER" id="PTHR23324">
    <property type="entry name" value="SEC14 RELATED PROTEIN"/>
    <property type="match status" value="1"/>
</dbReference>
<evidence type="ECO:0000259" key="3">
    <source>
        <dbReference type="PROSITE" id="PS50866"/>
    </source>
</evidence>
<feature type="region of interest" description="Disordered" evidence="2">
    <location>
        <begin position="1"/>
        <end position="26"/>
    </location>
</feature>
<feature type="region of interest" description="Disordered" evidence="2">
    <location>
        <begin position="700"/>
        <end position="748"/>
    </location>
</feature>
<dbReference type="InterPro" id="IPR036598">
    <property type="entry name" value="GOLD_dom_sf"/>
</dbReference>
<feature type="coiled-coil region" evidence="1">
    <location>
        <begin position="521"/>
        <end position="595"/>
    </location>
</feature>
<dbReference type="Gene3D" id="2.60.120.680">
    <property type="entry name" value="GOLD domain"/>
    <property type="match status" value="1"/>
</dbReference>
<feature type="coiled-coil region" evidence="1">
    <location>
        <begin position="406"/>
        <end position="492"/>
    </location>
</feature>
<evidence type="ECO:0000256" key="2">
    <source>
        <dbReference type="SAM" id="MobiDB-lite"/>
    </source>
</evidence>
<feature type="region of interest" description="Disordered" evidence="2">
    <location>
        <begin position="649"/>
        <end position="687"/>
    </location>
</feature>
<feature type="domain" description="GOLD" evidence="3">
    <location>
        <begin position="171"/>
        <end position="285"/>
    </location>
</feature>
<evidence type="ECO:0000313" key="4">
    <source>
        <dbReference type="EMBL" id="DAZ94980.1"/>
    </source>
</evidence>
<dbReference type="GO" id="GO:0005737">
    <property type="term" value="C:cytoplasm"/>
    <property type="evidence" value="ECO:0007669"/>
    <property type="project" value="TreeGrafter"/>
</dbReference>
<dbReference type="PANTHER" id="PTHR23324:SF83">
    <property type="entry name" value="SEC14-LIKE PROTEIN 2"/>
    <property type="match status" value="1"/>
</dbReference>
<evidence type="ECO:0000313" key="5">
    <source>
        <dbReference type="Proteomes" id="UP001146120"/>
    </source>
</evidence>
<protein>
    <recommendedName>
        <fullName evidence="3">GOLD domain-containing protein</fullName>
    </recommendedName>
</protein>
<reference evidence="4" key="1">
    <citation type="submission" date="2022-11" db="EMBL/GenBank/DDBJ databases">
        <authorList>
            <person name="Morgan W.R."/>
            <person name="Tartar A."/>
        </authorList>
    </citation>
    <scope>NUCLEOTIDE SEQUENCE</scope>
    <source>
        <strain evidence="4">ARSEF 373</strain>
    </source>
</reference>
<comment type="caution">
    <text evidence="4">The sequence shown here is derived from an EMBL/GenBank/DDBJ whole genome shotgun (WGS) entry which is preliminary data.</text>
</comment>
<organism evidence="4 5">
    <name type="scientific">Lagenidium giganteum</name>
    <dbReference type="NCBI Taxonomy" id="4803"/>
    <lineage>
        <taxon>Eukaryota</taxon>
        <taxon>Sar</taxon>
        <taxon>Stramenopiles</taxon>
        <taxon>Oomycota</taxon>
        <taxon>Peronosporomycetes</taxon>
        <taxon>Pythiales</taxon>
        <taxon>Pythiaceae</taxon>
    </lineage>
</organism>
<feature type="region of interest" description="Disordered" evidence="2">
    <location>
        <begin position="378"/>
        <end position="402"/>
    </location>
</feature>
<gene>
    <name evidence="4" type="ORF">N0F65_000612</name>
</gene>
<accession>A0AAV2YLL5</accession>
<evidence type="ECO:0000256" key="1">
    <source>
        <dbReference type="SAM" id="Coils"/>
    </source>
</evidence>
<proteinExistence type="predicted"/>
<feature type="unsure residue" description="I or L" evidence="4">
    <location>
        <position position="374"/>
    </location>
</feature>
<dbReference type="AlphaFoldDB" id="A0AAV2YLL5"/>
<dbReference type="InterPro" id="IPR009038">
    <property type="entry name" value="GOLD_dom"/>
</dbReference>
<dbReference type="PROSITE" id="PS50866">
    <property type="entry name" value="GOLD"/>
    <property type="match status" value="1"/>
</dbReference>
<sequence length="800" mass="88687">MTTPATPATEEGVVSEHIEEEEEEARPVETEANTLDVVVTAVEAASAPASALSALTAQTFTVELVVSAGGFSYCIQRSLVTLLALLNKIGGPVPAIDASDPAEVLQVPEFPWKDGRNSDASLARWCAAMTAYLLAARSKLDSNKEWLAFTREEDAVHGARTQMTAIGFILQPFPYERIYVPRGSKHELIVQPKREGQFIVWKFEVDDHDIDFSVSFTRHLDQHEVFAGTVAEAVSVHASTRYMATPVGRPIEGMYQCPASGRATLVWDNSYSRIRGKNILYQVHVVDSRIMESASAAADALSEAVEARRKAMSKDAQRDDEAAEGTLALLGSSTSFLLDTSTQLYKNLVPERLTQHSWFVSAPVAAASRLAARLFGSQDAKPDEEGQDRLPVESDEQDSSEGRSLLEELNGLNMQLLERLEGMEDNLAKLTVERDQARSRIHVTQTEKENVDAQLAGKELEVTNLRAEIQRIQKERDAWREVQAERDALLEEKHRWAMEDDIEVEQSDSAVPLNDLDNDTRTRLERELGQAEASVLTLRAELGYSLTNHLTGTSTRLEKIARDMTATKKEYEDKMKAADEEVVQLKQQIVKFRSQKRVLVTEIRNMKTQFEGQISVAMAEASEARMVNRRLKKQNELLLTQIRSLVDEARDREKQTEQTNRPVTTEPAATSQPAAIASEGVSPDSDVPYTLTEADIALLNGRPPVDAQTSPARSSSSRRSSASRASRGQSPPSSPLKTQPKPKSGNPFRSQLVAFFEAKDPAMLPQVDELLDSYRGVETSLFESLVLKYSILEMASKEET</sequence>
<dbReference type="EMBL" id="DAKRPA010000223">
    <property type="protein sequence ID" value="DAZ94980.1"/>
    <property type="molecule type" value="Genomic_DNA"/>
</dbReference>
<feature type="compositionally biased region" description="Polar residues" evidence="2">
    <location>
        <begin position="657"/>
        <end position="673"/>
    </location>
</feature>
<dbReference type="InterPro" id="IPR051064">
    <property type="entry name" value="SEC14/CRAL-TRIO_domain"/>
</dbReference>
<name>A0AAV2YLL5_9STRA</name>